<name>A0AAW9Q2Q0_9CYAN</name>
<dbReference type="PROSITE" id="PS50851">
    <property type="entry name" value="CHEW"/>
    <property type="match status" value="2"/>
</dbReference>
<accession>A0AAW9Q2Q0</accession>
<feature type="domain" description="CheW-like" evidence="2">
    <location>
        <begin position="268"/>
        <end position="408"/>
    </location>
</feature>
<dbReference type="SMART" id="SM00260">
    <property type="entry name" value="CheW"/>
    <property type="match status" value="2"/>
</dbReference>
<evidence type="ECO:0000259" key="2">
    <source>
        <dbReference type="PROSITE" id="PS50851"/>
    </source>
</evidence>
<feature type="region of interest" description="Disordered" evidence="1">
    <location>
        <begin position="155"/>
        <end position="180"/>
    </location>
</feature>
<dbReference type="GO" id="GO:0007165">
    <property type="term" value="P:signal transduction"/>
    <property type="evidence" value="ECO:0007669"/>
    <property type="project" value="InterPro"/>
</dbReference>
<sequence length="414" mass="46236">MDSKPYLIFNQGNSQYGIDAQLVKEIFPLAELETVPEAPTDILGMLNLRGQVLPVMHLGLRLGLSAVSCQLSDQIVVLDWRGLQIGMVVDLVQELETIEGSAIQPQLDYGRTNNINPAFIAGIAKRESELIVLLDPETLIRQPDRVAAMIWESEVQPSQTQESQIQENQTQESLQENQTQEDVLQSEFINSLGDSDRSIWEEMVNQDRKEDIPAQEKSVEDPSSLLLTFGSFYDRYCPYITDREREIFWQRAENLRLPLENLNDATGLYPLAVVNLGGEYFGIDLKSVQEFTSIRNLTQIPCCPNHIVGNMNLRGEIVTLVDIRGLLKLPNMPVKIGSQTVVIQVDDVIAGLPVDEVADVMYVEPSEIKPVPMATQGSNQSFLKGILPVFDRVLGVLDLPKMMTQGGLVVDMEV</sequence>
<dbReference type="Gene3D" id="2.30.30.40">
    <property type="entry name" value="SH3 Domains"/>
    <property type="match status" value="2"/>
</dbReference>
<dbReference type="InterPro" id="IPR036061">
    <property type="entry name" value="CheW-like_dom_sf"/>
</dbReference>
<dbReference type="Pfam" id="PF01584">
    <property type="entry name" value="CheW"/>
    <property type="match status" value="2"/>
</dbReference>
<dbReference type="SUPFAM" id="SSF50341">
    <property type="entry name" value="CheW-like"/>
    <property type="match status" value="2"/>
</dbReference>
<keyword evidence="4" id="KW-1185">Reference proteome</keyword>
<protein>
    <submittedName>
        <fullName evidence="3">Chemotaxis protein CheW</fullName>
    </submittedName>
</protein>
<feature type="domain" description="CheW-like" evidence="2">
    <location>
        <begin position="3"/>
        <end position="145"/>
    </location>
</feature>
<comment type="caution">
    <text evidence="3">The sequence shown here is derived from an EMBL/GenBank/DDBJ whole genome shotgun (WGS) entry which is preliminary data.</text>
</comment>
<gene>
    <name evidence="3" type="ORF">V2H45_13170</name>
</gene>
<dbReference type="InterPro" id="IPR002545">
    <property type="entry name" value="CheW-lke_dom"/>
</dbReference>
<dbReference type="AlphaFoldDB" id="A0AAW9Q2Q0"/>
<evidence type="ECO:0000256" key="1">
    <source>
        <dbReference type="SAM" id="MobiDB-lite"/>
    </source>
</evidence>
<evidence type="ECO:0000313" key="3">
    <source>
        <dbReference type="EMBL" id="MEE3717685.1"/>
    </source>
</evidence>
<dbReference type="PANTHER" id="PTHR22617">
    <property type="entry name" value="CHEMOTAXIS SENSOR HISTIDINE KINASE-RELATED"/>
    <property type="match status" value="1"/>
</dbReference>
<evidence type="ECO:0000313" key="4">
    <source>
        <dbReference type="Proteomes" id="UP001333818"/>
    </source>
</evidence>
<dbReference type="GO" id="GO:0005829">
    <property type="term" value="C:cytosol"/>
    <property type="evidence" value="ECO:0007669"/>
    <property type="project" value="TreeGrafter"/>
</dbReference>
<organism evidence="3 4">
    <name type="scientific">Tumidithrix elongata BACA0141</name>
    <dbReference type="NCBI Taxonomy" id="2716417"/>
    <lineage>
        <taxon>Bacteria</taxon>
        <taxon>Bacillati</taxon>
        <taxon>Cyanobacteriota</taxon>
        <taxon>Cyanophyceae</taxon>
        <taxon>Pseudanabaenales</taxon>
        <taxon>Pseudanabaenaceae</taxon>
        <taxon>Tumidithrix</taxon>
        <taxon>Tumidithrix elongata</taxon>
    </lineage>
</organism>
<dbReference type="Proteomes" id="UP001333818">
    <property type="component" value="Unassembled WGS sequence"/>
</dbReference>
<dbReference type="InterPro" id="IPR039315">
    <property type="entry name" value="CheW"/>
</dbReference>
<proteinExistence type="predicted"/>
<dbReference type="GO" id="GO:0006935">
    <property type="term" value="P:chemotaxis"/>
    <property type="evidence" value="ECO:0007669"/>
    <property type="project" value="InterPro"/>
</dbReference>
<reference evidence="3" key="1">
    <citation type="submission" date="2024-01" db="EMBL/GenBank/DDBJ databases">
        <title>Bank of Algae and Cyanobacteria of the Azores (BACA) strain genomes.</title>
        <authorList>
            <person name="Luz R."/>
            <person name="Cordeiro R."/>
            <person name="Fonseca A."/>
            <person name="Goncalves V."/>
        </authorList>
    </citation>
    <scope>NUCLEOTIDE SEQUENCE</scope>
    <source>
        <strain evidence="3">BACA0141</strain>
    </source>
</reference>
<dbReference type="Gene3D" id="2.40.50.180">
    <property type="entry name" value="CheA-289, Domain 4"/>
    <property type="match status" value="2"/>
</dbReference>
<dbReference type="EMBL" id="JAZBJZ010000048">
    <property type="protein sequence ID" value="MEE3717685.1"/>
    <property type="molecule type" value="Genomic_DNA"/>
</dbReference>
<dbReference type="PANTHER" id="PTHR22617:SF23">
    <property type="entry name" value="CHEMOTAXIS PROTEIN CHEW"/>
    <property type="match status" value="1"/>
</dbReference>
<dbReference type="RefSeq" id="WP_330484116.1">
    <property type="nucleotide sequence ID" value="NZ_JAZBJZ010000048.1"/>
</dbReference>